<proteinExistence type="predicted"/>
<feature type="region of interest" description="Disordered" evidence="1">
    <location>
        <begin position="1"/>
        <end position="29"/>
    </location>
</feature>
<evidence type="ECO:0000256" key="1">
    <source>
        <dbReference type="SAM" id="MobiDB-lite"/>
    </source>
</evidence>
<organism evidence="2 3">
    <name type="scientific">Penicillium camemberti (strain FM 013)</name>
    <dbReference type="NCBI Taxonomy" id="1429867"/>
    <lineage>
        <taxon>Eukaryota</taxon>
        <taxon>Fungi</taxon>
        <taxon>Dikarya</taxon>
        <taxon>Ascomycota</taxon>
        <taxon>Pezizomycotina</taxon>
        <taxon>Eurotiomycetes</taxon>
        <taxon>Eurotiomycetidae</taxon>
        <taxon>Eurotiales</taxon>
        <taxon>Aspergillaceae</taxon>
        <taxon>Penicillium</taxon>
    </lineage>
</organism>
<name>A0A0G4PJD6_PENC3</name>
<dbReference type="Proteomes" id="UP000053732">
    <property type="component" value="Unassembled WGS sequence"/>
</dbReference>
<gene>
    <name evidence="2" type="ORF">PCAMFM013_S018g000210</name>
</gene>
<accession>A0A0G4PJD6</accession>
<evidence type="ECO:0000313" key="2">
    <source>
        <dbReference type="EMBL" id="CRL26517.1"/>
    </source>
</evidence>
<protein>
    <submittedName>
        <fullName evidence="2">Str. FM013</fullName>
    </submittedName>
</protein>
<evidence type="ECO:0000313" key="3">
    <source>
        <dbReference type="Proteomes" id="UP000053732"/>
    </source>
</evidence>
<dbReference type="AlphaFoldDB" id="A0A0G4PJD6"/>
<sequence>MSPSRYVPGFHHQRPIGASSPPKGVDQVGEGAPKIFHRAILRPTISSVGVEGSAFYPIAKP</sequence>
<reference evidence="2 3" key="1">
    <citation type="journal article" date="2014" name="Nat. Commun.">
        <title>Multiple recent horizontal transfers of a large genomic region in cheese making fungi.</title>
        <authorList>
            <person name="Cheeseman K."/>
            <person name="Ropars J."/>
            <person name="Renault P."/>
            <person name="Dupont J."/>
            <person name="Gouzy J."/>
            <person name="Branca A."/>
            <person name="Abraham A.L."/>
            <person name="Ceppi M."/>
            <person name="Conseiller E."/>
            <person name="Debuchy R."/>
            <person name="Malagnac F."/>
            <person name="Goarin A."/>
            <person name="Silar P."/>
            <person name="Lacoste S."/>
            <person name="Sallet E."/>
            <person name="Bensimon A."/>
            <person name="Giraud T."/>
            <person name="Brygoo Y."/>
        </authorList>
    </citation>
    <scope>NUCLEOTIDE SEQUENCE [LARGE SCALE GENOMIC DNA]</scope>
    <source>
        <strain evidence="3">FM 013</strain>
    </source>
</reference>
<keyword evidence="3" id="KW-1185">Reference proteome</keyword>
<dbReference type="EMBL" id="HG793151">
    <property type="protein sequence ID" value="CRL26517.1"/>
    <property type="molecule type" value="Genomic_DNA"/>
</dbReference>